<dbReference type="Proteomes" id="UP000805649">
    <property type="component" value="Unassembled WGS sequence"/>
</dbReference>
<keyword evidence="2" id="KW-1185">Reference proteome</keyword>
<protein>
    <submittedName>
        <fullName evidence="1">Uncharacterized protein</fullName>
    </submittedName>
</protein>
<sequence length="536" mass="58444">MQRMTKREFNALITGLSIALSITVVKGLNDFVATFRWWILSRHHHSLRKVDLILQAESVSRVIMLAARTSRLKLHVAASLWLGLTLAAQVALALLGLCYSVEEQTSVALVVTAGKVMIPDMSSIETTRIVRSGPDSVEAQEYTANTYVNLRFSVLFYLFCCPSRTNQLQHSYGQVSLAFNTSTRDQVPNPGTLWTASDPLMFCDEHLCEYIFHEKSVDGANKNESDDDDDDDDGHSKTLVVTTNRSILSAALCDSWRVLDGANGNDTRITLDTKPGSASNVKEVAIPVRGGVNQTTYMTDNTENCGSGCRIVTAFEVADTASWYYSCNVTVSAVGNVTLPEHEVSESLRSMAAASIALQGSAVLSLDDDNLQYQIYPSESVFGLPTKGFNSSMAMTMARFAIGTLAVTAHSNDPMIVDGFPPVQGSHVVVDHWDYASLILMSVVLAQLILGLATAIIASRVVIPEGGPIAMAQVLRLVADRVQDIDENNSVVEGKDGKQTGLWIYRAVKTADRGIYDLFMEEKATEQSDAEGIEMF</sequence>
<comment type="caution">
    <text evidence="1">The sequence shown here is derived from an EMBL/GenBank/DDBJ whole genome shotgun (WGS) entry which is preliminary data.</text>
</comment>
<proteinExistence type="predicted"/>
<name>A0ACC3ZGM7_COLTU</name>
<evidence type="ECO:0000313" key="2">
    <source>
        <dbReference type="Proteomes" id="UP000805649"/>
    </source>
</evidence>
<reference evidence="1 2" key="1">
    <citation type="journal article" date="2020" name="Phytopathology">
        <title>Genome Sequence Resources of Colletotrichum truncatum, C. plurivorum, C. musicola, and C. sojae: Four Species Pathogenic to Soybean (Glycine max).</title>
        <authorList>
            <person name="Rogerio F."/>
            <person name="Boufleur T.R."/>
            <person name="Ciampi-Guillardi M."/>
            <person name="Sukno S.A."/>
            <person name="Thon M.R."/>
            <person name="Massola Junior N.S."/>
            <person name="Baroncelli R."/>
        </authorList>
    </citation>
    <scope>NUCLEOTIDE SEQUENCE [LARGE SCALE GENOMIC DNA]</scope>
    <source>
        <strain evidence="1 2">CMES1059</strain>
    </source>
</reference>
<organism evidence="1 2">
    <name type="scientific">Colletotrichum truncatum</name>
    <name type="common">Anthracnose fungus</name>
    <name type="synonym">Colletotrichum capsici</name>
    <dbReference type="NCBI Taxonomy" id="5467"/>
    <lineage>
        <taxon>Eukaryota</taxon>
        <taxon>Fungi</taxon>
        <taxon>Dikarya</taxon>
        <taxon>Ascomycota</taxon>
        <taxon>Pezizomycotina</taxon>
        <taxon>Sordariomycetes</taxon>
        <taxon>Hypocreomycetidae</taxon>
        <taxon>Glomerellales</taxon>
        <taxon>Glomerellaceae</taxon>
        <taxon>Colletotrichum</taxon>
        <taxon>Colletotrichum truncatum species complex</taxon>
    </lineage>
</organism>
<accession>A0ACC3ZGM7</accession>
<dbReference type="EMBL" id="VUJX02000001">
    <property type="protein sequence ID" value="KAL0943287.1"/>
    <property type="molecule type" value="Genomic_DNA"/>
</dbReference>
<gene>
    <name evidence="1" type="ORF">CTRU02_201173</name>
</gene>
<evidence type="ECO:0000313" key="1">
    <source>
        <dbReference type="EMBL" id="KAL0943287.1"/>
    </source>
</evidence>